<keyword evidence="3" id="KW-1185">Reference proteome</keyword>
<sequence>MASNINRQVNAMFGHTQAKGGFGRPDLIYALIAVPALGLFAWLSGQGMLVEHPGSDIWQHAAALLALIENPHAPGNPFIVSDAGSRHFQPLWLGWAAVARIAGLDVWQVLALAGYGAMALFGIGVYVFARALHPAPWAPVVLFLCLMLGWALPLQHTGFHSPLTLYYAAAYPATYMIGLSFILWALVLRSLVRPVFVIPLCALAALMFTTHQVGAVIGFIGAGSFALCWPHGTIAARLRVLSALVLAVSLSTFWPYFNAVEIVLRPGNATWEGGPAFYSPVYLTAALIPSIFGLAGLRAPAGRALVLMAGVFLCIYLVGLTGFQLAGRFLMPLVLVLQVGLALYIVTNIGSDRRRLVLIGLIAATNLATLAMVANLLDITAPATEPGEVTFYEAARILSADIADDQPVAALLTSAWPVVATGQKVLSVPWPEPMIVDLAARQAVAKALFATDLAAGDRIGLARRHDVRSLIAWQDRLSDAQLAVLQAQAVATTNVGPLIRFDLYDVPGMGVIHPRVVDQ</sequence>
<reference evidence="2 3" key="1">
    <citation type="submission" date="2006-01" db="EMBL/GenBank/DDBJ databases">
        <authorList>
            <person name="Hagstrom A."/>
            <person name="Ferriera S."/>
            <person name="Johnson J."/>
            <person name="Kravitz S."/>
            <person name="Halpern A."/>
            <person name="Remington K."/>
            <person name="Beeson K."/>
            <person name="Tran B."/>
            <person name="Rogers Y.-H."/>
            <person name="Friedman R."/>
            <person name="Venter J.C."/>
        </authorList>
    </citation>
    <scope>NUCLEOTIDE SEQUENCE [LARGE SCALE GENOMIC DNA]</scope>
    <source>
        <strain evidence="2 3">SKA53</strain>
    </source>
</reference>
<comment type="caution">
    <text evidence="2">The sequence shown here is derived from an EMBL/GenBank/DDBJ whole genome shotgun (WGS) entry which is preliminary data.</text>
</comment>
<feature type="transmembrane region" description="Helical" evidence="1">
    <location>
        <begin position="329"/>
        <end position="349"/>
    </location>
</feature>
<feature type="transmembrane region" description="Helical" evidence="1">
    <location>
        <begin position="304"/>
        <end position="323"/>
    </location>
</feature>
<evidence type="ECO:0000256" key="1">
    <source>
        <dbReference type="SAM" id="Phobius"/>
    </source>
</evidence>
<organism evidence="2 3">
    <name type="scientific">Yoonia vestfoldensis SKA53</name>
    <dbReference type="NCBI Taxonomy" id="314232"/>
    <lineage>
        <taxon>Bacteria</taxon>
        <taxon>Pseudomonadati</taxon>
        <taxon>Pseudomonadota</taxon>
        <taxon>Alphaproteobacteria</taxon>
        <taxon>Rhodobacterales</taxon>
        <taxon>Paracoccaceae</taxon>
        <taxon>Yoonia</taxon>
    </lineage>
</organism>
<feature type="transmembrane region" description="Helical" evidence="1">
    <location>
        <begin position="196"/>
        <end position="228"/>
    </location>
</feature>
<feature type="transmembrane region" description="Helical" evidence="1">
    <location>
        <begin position="356"/>
        <end position="377"/>
    </location>
</feature>
<gene>
    <name evidence="2" type="ORF">SKA53_15361</name>
</gene>
<dbReference type="HOGENOM" id="CLU_524579_0_0_5"/>
<feature type="transmembrane region" description="Helical" evidence="1">
    <location>
        <begin position="109"/>
        <end position="129"/>
    </location>
</feature>
<keyword evidence="1" id="KW-1133">Transmembrane helix</keyword>
<keyword evidence="1" id="KW-0812">Transmembrane</keyword>
<dbReference type="Proteomes" id="UP000004507">
    <property type="component" value="Unassembled WGS sequence"/>
</dbReference>
<feature type="transmembrane region" description="Helical" evidence="1">
    <location>
        <begin position="164"/>
        <end position="184"/>
    </location>
</feature>
<dbReference type="EMBL" id="AAMS01000004">
    <property type="protein sequence ID" value="EAQ06938.1"/>
    <property type="molecule type" value="Genomic_DNA"/>
</dbReference>
<dbReference type="AlphaFoldDB" id="A3V5M0"/>
<feature type="transmembrane region" description="Helical" evidence="1">
    <location>
        <begin position="240"/>
        <end position="257"/>
    </location>
</feature>
<proteinExistence type="predicted"/>
<evidence type="ECO:0000313" key="3">
    <source>
        <dbReference type="Proteomes" id="UP000004507"/>
    </source>
</evidence>
<accession>A3V5M0</accession>
<feature type="transmembrane region" description="Helical" evidence="1">
    <location>
        <begin position="277"/>
        <end position="297"/>
    </location>
</feature>
<name>A3V5M0_9RHOB</name>
<feature type="transmembrane region" description="Helical" evidence="1">
    <location>
        <begin position="135"/>
        <end position="152"/>
    </location>
</feature>
<keyword evidence="1" id="KW-0472">Membrane</keyword>
<feature type="transmembrane region" description="Helical" evidence="1">
    <location>
        <begin position="27"/>
        <end position="45"/>
    </location>
</feature>
<evidence type="ECO:0000313" key="2">
    <source>
        <dbReference type="EMBL" id="EAQ06938.1"/>
    </source>
</evidence>
<protein>
    <submittedName>
        <fullName evidence="2">Putative integral membrane protein</fullName>
    </submittedName>
</protein>